<name>A0A3G5A4K7_9VIRU</name>
<gene>
    <name evidence="1" type="ORF">Harvfovirus33_2</name>
</gene>
<organism evidence="1">
    <name type="scientific">Harvfovirus sp</name>
    <dbReference type="NCBI Taxonomy" id="2487768"/>
    <lineage>
        <taxon>Viruses</taxon>
        <taxon>Varidnaviria</taxon>
        <taxon>Bamfordvirae</taxon>
        <taxon>Nucleocytoviricota</taxon>
        <taxon>Megaviricetes</taxon>
        <taxon>Imitervirales</taxon>
        <taxon>Mimiviridae</taxon>
        <taxon>Klosneuvirinae</taxon>
    </lineage>
</organism>
<accession>A0A3G5A4K7</accession>
<reference evidence="1" key="1">
    <citation type="submission" date="2018-10" db="EMBL/GenBank/DDBJ databases">
        <title>Hidden diversity of soil giant viruses.</title>
        <authorList>
            <person name="Schulz F."/>
            <person name="Alteio L."/>
            <person name="Goudeau D."/>
            <person name="Ryan E.M."/>
            <person name="Malmstrom R.R."/>
            <person name="Blanchard J."/>
            <person name="Woyke T."/>
        </authorList>
    </citation>
    <scope>NUCLEOTIDE SEQUENCE</scope>
    <source>
        <strain evidence="1">HAV1</strain>
    </source>
</reference>
<proteinExistence type="predicted"/>
<dbReference type="EMBL" id="MK072275">
    <property type="protein sequence ID" value="AYV81424.1"/>
    <property type="molecule type" value="Genomic_DNA"/>
</dbReference>
<sequence>MGYHYNGYGAAARKDIEGIQDILTWGYRYYDSTFAQDCVKLFKILEDKGEHLTDKEIELFVRKLTLGKTKSLIGRNSIYVEGLSALTKKHLLTDKQINTIIGCFNPKNITSLSFKWVDNLILQKYELSSKTRNTLIALGYTAGIDIILNQNESNIDEFNAICNMKEINIEKIQAYVKKFKIVPTLDSVDIIVGNYVAHQNNPYGYGYNYGQAVKAQKDELEHLLKIIEIFTAGGLEVSLEFIVKIIKYMPLDRINDYVEKLFTMNVVRSGDDISVLINSQNHNVMVMNNLVFVFGKCVKYKISLGLNVLRGMLIATYIYVAPGVVGDVGISDKINPLKYFYRGGHLGNEIMPKYFGVINLFLENSTDEISELELLEHACLISDRLVFDILLKRLGKFTSKCLINACASGFTEMLQVFFNMKALASIECLEVIPHGSIVLFTLLLNNGLPVNLKTIEVAMLKGLYIDNLSDNYGFQADVELYKLCHRLSLFPENYVVQMKNVAEINMDVRYMIVEELTDDGVKAVIKIIEDRGIVPDSMMYDDALEMGIYALVKYFEEEWGMKLNLTSILRICSLSERMKYLDVLVNGGIISKDVVTTKAVLRNVVAAPVEPVVVKKKVKKLVVKGKKKKKQEPVDYTE</sequence>
<evidence type="ECO:0000313" key="1">
    <source>
        <dbReference type="EMBL" id="AYV81424.1"/>
    </source>
</evidence>
<protein>
    <submittedName>
        <fullName evidence="1">Uncharacterized protein</fullName>
    </submittedName>
</protein>